<gene>
    <name evidence="5" type="ordered locus">Swit_4813</name>
</gene>
<dbReference type="AlphaFoldDB" id="A0A9J9LGI1"/>
<dbReference type="PANTHER" id="PTHR30576">
    <property type="entry name" value="COLANIC BIOSYNTHESIS UDP-GLUCOSE LIPID CARRIER TRANSFERASE"/>
    <property type="match status" value="1"/>
</dbReference>
<dbReference type="Proteomes" id="UP000001989">
    <property type="component" value="Chromosome"/>
</dbReference>
<dbReference type="GO" id="GO:0016780">
    <property type="term" value="F:phosphotransferase activity, for other substituted phosphate groups"/>
    <property type="evidence" value="ECO:0007669"/>
    <property type="project" value="TreeGrafter"/>
</dbReference>
<comment type="similarity">
    <text evidence="1">Belongs to the bacterial sugar transferase family.</text>
</comment>
<dbReference type="GO" id="GO:0000271">
    <property type="term" value="P:polysaccharide biosynthetic process"/>
    <property type="evidence" value="ECO:0007669"/>
    <property type="project" value="UniProtKB-KW"/>
</dbReference>
<feature type="domain" description="Bacterial sugar transferase" evidence="4">
    <location>
        <begin position="236"/>
        <end position="422"/>
    </location>
</feature>
<feature type="transmembrane region" description="Helical" evidence="3">
    <location>
        <begin position="82"/>
        <end position="103"/>
    </location>
</feature>
<keyword evidence="2" id="KW-0270">Exopolysaccharide synthesis</keyword>
<keyword evidence="3" id="KW-0472">Membrane</keyword>
<name>A0A9J9LGI1_RHIWR</name>
<sequence length="428" mass="48306">MLMTREPQVRIARVSALNALPAQFLIGFCVAILLPAYVRYGDFKTALGTTGFTNSFVGATIALILGMTMLSRVTAFPGTRTFGYILPSFIGSFGLTITALLTLRLEYSRLYLTSTFLSSIAVFFVLSIYLLPRTRRRFYVVPGFDLQGLTLPSEVEWIRMRTPAVPDDPSAFITADFRRDHDPKWDRMLAEAAVQGRTVLHSKQVLESLTGRVSIEHLSENNFGSLIPNRAWRHAKRAIDLLSALILLPLLCPLFLVLAAWIRIDSPGPAFFRQLRVGAGGRAFRIIKFRTMREEKAGGEADATAAMTMVADDRITRAGRWLRRTRLDELPQIFNILAGQMSWIGPRPEAISLSRWYDAEIPFYLYRHIVRPGITGWAQVNQGHVTDLDAIHRKLQYDFYYIRNFSVWIDVLIAIKTIKIAITGFGAK</sequence>
<evidence type="ECO:0000313" key="6">
    <source>
        <dbReference type="Proteomes" id="UP000001989"/>
    </source>
</evidence>
<dbReference type="EMBL" id="CP000699">
    <property type="protein sequence ID" value="ABQ71150.1"/>
    <property type="molecule type" value="Genomic_DNA"/>
</dbReference>
<evidence type="ECO:0000259" key="4">
    <source>
        <dbReference type="Pfam" id="PF02397"/>
    </source>
</evidence>
<dbReference type="Pfam" id="PF02397">
    <property type="entry name" value="Bac_transf"/>
    <property type="match status" value="1"/>
</dbReference>
<dbReference type="KEGG" id="swi:Swit_4813"/>
<keyword evidence="5" id="KW-0808">Transferase</keyword>
<feature type="transmembrane region" description="Helical" evidence="3">
    <location>
        <begin position="20"/>
        <end position="40"/>
    </location>
</feature>
<evidence type="ECO:0000256" key="2">
    <source>
        <dbReference type="ARBA" id="ARBA00023169"/>
    </source>
</evidence>
<evidence type="ECO:0000313" key="5">
    <source>
        <dbReference type="EMBL" id="ABQ71150.1"/>
    </source>
</evidence>
<organism evidence="5 6">
    <name type="scientific">Rhizorhabdus wittichii (strain DSM 6014 / CCUG 31198 / JCM 15750 / NBRC 105917 / EY 4224 / RW1)</name>
    <name type="common">Sphingomonas wittichii</name>
    <dbReference type="NCBI Taxonomy" id="392499"/>
    <lineage>
        <taxon>Bacteria</taxon>
        <taxon>Pseudomonadati</taxon>
        <taxon>Pseudomonadota</taxon>
        <taxon>Alphaproteobacteria</taxon>
        <taxon>Sphingomonadales</taxon>
        <taxon>Sphingomonadaceae</taxon>
        <taxon>Rhizorhabdus</taxon>
    </lineage>
</organism>
<proteinExistence type="inferred from homology"/>
<feature type="transmembrane region" description="Helical" evidence="3">
    <location>
        <begin position="52"/>
        <end position="70"/>
    </location>
</feature>
<feature type="transmembrane region" description="Helical" evidence="3">
    <location>
        <begin position="109"/>
        <end position="131"/>
    </location>
</feature>
<keyword evidence="6" id="KW-1185">Reference proteome</keyword>
<keyword evidence="3" id="KW-0812">Transmembrane</keyword>
<feature type="transmembrane region" description="Helical" evidence="3">
    <location>
        <begin position="239"/>
        <end position="262"/>
    </location>
</feature>
<evidence type="ECO:0000256" key="1">
    <source>
        <dbReference type="ARBA" id="ARBA00006464"/>
    </source>
</evidence>
<reference evidence="5 6" key="1">
    <citation type="journal article" date="2010" name="J. Bacteriol.">
        <title>Genome sequence of the dioxin-mineralizing bacterium Sphingomonas wittichii RW1.</title>
        <authorList>
            <person name="Miller T.R."/>
            <person name="Delcher A.L."/>
            <person name="Salzberg S.L."/>
            <person name="Saunders E."/>
            <person name="Detter J.C."/>
            <person name="Halden R.U."/>
        </authorList>
    </citation>
    <scope>NUCLEOTIDE SEQUENCE [LARGE SCALE GENOMIC DNA]</scope>
    <source>
        <strain evidence="6">DSM 6014 / CCUG 31198 / JCM 15750 / NBRC 105917 / EY 4224 / RW1</strain>
    </source>
</reference>
<evidence type="ECO:0000256" key="3">
    <source>
        <dbReference type="SAM" id="Phobius"/>
    </source>
</evidence>
<protein>
    <submittedName>
        <fullName evidence="5">Sugar transferase</fullName>
    </submittedName>
</protein>
<accession>A0A9J9LGI1</accession>
<dbReference type="PANTHER" id="PTHR30576:SF0">
    <property type="entry name" value="UNDECAPRENYL-PHOSPHATE N-ACETYLGALACTOSAMINYL 1-PHOSPHATE TRANSFERASE-RELATED"/>
    <property type="match status" value="1"/>
</dbReference>
<keyword evidence="3" id="KW-1133">Transmembrane helix</keyword>
<dbReference type="InterPro" id="IPR003362">
    <property type="entry name" value="Bact_transf"/>
</dbReference>